<sequence>MFARTPIAQSVRSAAARAPRAPAGLPRPKAQQMRFQSVKSSAEQAREAEYAAQLVKIKTAARARNMTLLTAGLIFAAGAMGFASGSLINPSIFLSSHLIPSEEAIQLQESQQPKYGTADDYKKAIRDIRKLFVSRGADDRVSTDEDDLRSHGVSDWSYHEAELPTVVVWVESTNEVQEIVRIATKYRVPITPFSGGTSLEGHFASPYGGISLDVSRMDKIISISEPDGEAVVQAGVKWEDLNEHLAKQGIKLFWPVDPGPGATLGGMAGTGCSGTNAVRYGTAKDHWFINLTVVLPTGEVIKTRSSARKSSAGWDATKLFLGAEGTLGIVTEMTVRLAPLLPTKVAIVNFPSVEAAVRAATRVVNHGYPVQCVEYLDGRTMKAINLGGLAGRTYPETDTLFFKFQGTDNVMAEVAKGVKTLVAEDGGKGFEFSKTEKEGDDLWAGRKAALWSVLALRDNAKVWTTDVCVPISKLPRLVQETAEDFENRGLEACHFGHVGDGNVHTLALFSNDEELAKVRVAVHDMVERAIRMGGTCSGEHGVGIGKIEYLSEELGDGTVNLMETVKRSIDPHNLMNPGKIYPHIRPVGGNHTFTGLQPTSKSAH</sequence>
<evidence type="ECO:0000256" key="4">
    <source>
        <dbReference type="ARBA" id="ARBA00022630"/>
    </source>
</evidence>
<proteinExistence type="inferred from homology"/>
<dbReference type="FunFam" id="1.10.45.10:FF:000001">
    <property type="entry name" value="D-lactate dehydrogenase mitochondrial"/>
    <property type="match status" value="1"/>
</dbReference>
<feature type="domain" description="FAD-binding PCMH-type" evidence="13">
    <location>
        <begin position="160"/>
        <end position="340"/>
    </location>
</feature>
<feature type="transmembrane region" description="Helical" evidence="12">
    <location>
        <begin position="66"/>
        <end position="88"/>
    </location>
</feature>
<comment type="cofactor">
    <cofactor evidence="1">
        <name>FAD</name>
        <dbReference type="ChEBI" id="CHEBI:57692"/>
    </cofactor>
</comment>
<reference evidence="14 15" key="1">
    <citation type="submission" date="2018-11" db="EMBL/GenBank/DDBJ databases">
        <title>Genome sequence of Apiotrichum porosum DSM 27194.</title>
        <authorList>
            <person name="Aliyu H."/>
            <person name="Gorte O."/>
            <person name="Ochsenreither K."/>
        </authorList>
    </citation>
    <scope>NUCLEOTIDE SEQUENCE [LARGE SCALE GENOMIC DNA]</scope>
    <source>
        <strain evidence="14 15">DSM 27194</strain>
    </source>
</reference>
<keyword evidence="7" id="KW-0560">Oxidoreductase</keyword>
<keyword evidence="6" id="KW-0809">Transit peptide</keyword>
<comment type="subcellular location">
    <subcellularLocation>
        <location evidence="2">Mitochondrion</location>
    </subcellularLocation>
</comment>
<gene>
    <name evidence="14" type="ORF">EHS24_008899</name>
</gene>
<dbReference type="Gene3D" id="3.30.465.10">
    <property type="match status" value="1"/>
</dbReference>
<comment type="similarity">
    <text evidence="3">Belongs to the FAD-binding oxidoreductase/transferase type 4 family.</text>
</comment>
<dbReference type="PROSITE" id="PS51387">
    <property type="entry name" value="FAD_PCMH"/>
    <property type="match status" value="1"/>
</dbReference>
<dbReference type="SUPFAM" id="SSF56176">
    <property type="entry name" value="FAD-binding/transporter-associated domain-like"/>
    <property type="match status" value="1"/>
</dbReference>
<dbReference type="STRING" id="105984.A0A427XNC4"/>
<dbReference type="Pfam" id="PF02913">
    <property type="entry name" value="FAD-oxidase_C"/>
    <property type="match status" value="1"/>
</dbReference>
<dbReference type="OrthoDB" id="7786253at2759"/>
<dbReference type="Proteomes" id="UP000279236">
    <property type="component" value="Unassembled WGS sequence"/>
</dbReference>
<dbReference type="GeneID" id="39593442"/>
<keyword evidence="12" id="KW-0812">Transmembrane</keyword>
<dbReference type="InterPro" id="IPR016166">
    <property type="entry name" value="FAD-bd_PCMH"/>
</dbReference>
<dbReference type="InterPro" id="IPR016171">
    <property type="entry name" value="Vanillyl_alc_oxidase_C-sub2"/>
</dbReference>
<dbReference type="Pfam" id="PF01565">
    <property type="entry name" value="FAD_binding_4"/>
    <property type="match status" value="1"/>
</dbReference>
<keyword evidence="5" id="KW-0274">FAD</keyword>
<dbReference type="InterPro" id="IPR006094">
    <property type="entry name" value="Oxid_FAD_bind_N"/>
</dbReference>
<accession>A0A427XNC4</accession>
<dbReference type="InterPro" id="IPR004113">
    <property type="entry name" value="FAD-bd_oxidored_4_C"/>
</dbReference>
<dbReference type="Gene3D" id="3.30.70.2740">
    <property type="match status" value="1"/>
</dbReference>
<name>A0A427XNC4_9TREE</name>
<evidence type="ECO:0000256" key="6">
    <source>
        <dbReference type="ARBA" id="ARBA00022946"/>
    </source>
</evidence>
<evidence type="ECO:0000256" key="8">
    <source>
        <dbReference type="ARBA" id="ARBA00023128"/>
    </source>
</evidence>
<dbReference type="PANTHER" id="PTHR11748:SF111">
    <property type="entry name" value="D-LACTATE DEHYDROGENASE, MITOCHONDRIAL-RELATED"/>
    <property type="match status" value="1"/>
</dbReference>
<dbReference type="PANTHER" id="PTHR11748">
    <property type="entry name" value="D-LACTATE DEHYDROGENASE"/>
    <property type="match status" value="1"/>
</dbReference>
<protein>
    <recommendedName>
        <fullName evidence="9">D-lactate dehydrogenase (cytochrome)</fullName>
        <ecNumber evidence="9">1.1.2.4</ecNumber>
    </recommendedName>
</protein>
<feature type="region of interest" description="Disordered" evidence="11">
    <location>
        <begin position="1"/>
        <end position="28"/>
    </location>
</feature>
<evidence type="ECO:0000256" key="11">
    <source>
        <dbReference type="SAM" id="MobiDB-lite"/>
    </source>
</evidence>
<evidence type="ECO:0000256" key="2">
    <source>
        <dbReference type="ARBA" id="ARBA00004173"/>
    </source>
</evidence>
<dbReference type="InterPro" id="IPR016164">
    <property type="entry name" value="FAD-linked_Oxase-like_C"/>
</dbReference>
<dbReference type="RefSeq" id="XP_028475270.1">
    <property type="nucleotide sequence ID" value="XM_028624198.1"/>
</dbReference>
<keyword evidence="15" id="KW-1185">Reference proteome</keyword>
<keyword evidence="8" id="KW-0496">Mitochondrion</keyword>
<evidence type="ECO:0000313" key="14">
    <source>
        <dbReference type="EMBL" id="RSH80323.1"/>
    </source>
</evidence>
<dbReference type="GO" id="GO:0005739">
    <property type="term" value="C:mitochondrion"/>
    <property type="evidence" value="ECO:0007669"/>
    <property type="project" value="UniProtKB-SubCell"/>
</dbReference>
<evidence type="ECO:0000256" key="12">
    <source>
        <dbReference type="SAM" id="Phobius"/>
    </source>
</evidence>
<evidence type="ECO:0000256" key="1">
    <source>
        <dbReference type="ARBA" id="ARBA00001974"/>
    </source>
</evidence>
<evidence type="ECO:0000256" key="9">
    <source>
        <dbReference type="ARBA" id="ARBA00038897"/>
    </source>
</evidence>
<evidence type="ECO:0000313" key="15">
    <source>
        <dbReference type="Proteomes" id="UP000279236"/>
    </source>
</evidence>
<dbReference type="GO" id="GO:1903457">
    <property type="term" value="P:lactate catabolic process"/>
    <property type="evidence" value="ECO:0007669"/>
    <property type="project" value="TreeGrafter"/>
</dbReference>
<dbReference type="FunFam" id="3.30.465.10:FF:000014">
    <property type="entry name" value="D-lactate dehydrogenase (Cytochrome), putative"/>
    <property type="match status" value="1"/>
</dbReference>
<keyword evidence="12" id="KW-0472">Membrane</keyword>
<dbReference type="GO" id="GO:0008720">
    <property type="term" value="F:D-lactate dehydrogenase (NAD+) activity"/>
    <property type="evidence" value="ECO:0007669"/>
    <property type="project" value="TreeGrafter"/>
</dbReference>
<keyword evidence="4" id="KW-0285">Flavoprotein</keyword>
<dbReference type="SUPFAM" id="SSF55103">
    <property type="entry name" value="FAD-linked oxidases, C-terminal domain"/>
    <property type="match status" value="1"/>
</dbReference>
<dbReference type="GO" id="GO:0071949">
    <property type="term" value="F:FAD binding"/>
    <property type="evidence" value="ECO:0007669"/>
    <property type="project" value="InterPro"/>
</dbReference>
<feature type="compositionally biased region" description="Low complexity" evidence="11">
    <location>
        <begin position="12"/>
        <end position="28"/>
    </location>
</feature>
<dbReference type="AlphaFoldDB" id="A0A427XNC4"/>
<evidence type="ECO:0000259" key="13">
    <source>
        <dbReference type="PROSITE" id="PS51387"/>
    </source>
</evidence>
<dbReference type="EMBL" id="RSCE01000008">
    <property type="protein sequence ID" value="RSH80323.1"/>
    <property type="molecule type" value="Genomic_DNA"/>
</dbReference>
<dbReference type="InterPro" id="IPR036318">
    <property type="entry name" value="FAD-bd_PCMH-like_sf"/>
</dbReference>
<dbReference type="InterPro" id="IPR016169">
    <property type="entry name" value="FAD-bd_PCMH_sub2"/>
</dbReference>
<evidence type="ECO:0000256" key="3">
    <source>
        <dbReference type="ARBA" id="ARBA00008000"/>
    </source>
</evidence>
<dbReference type="GO" id="GO:0004458">
    <property type="term" value="F:D-lactate dehydrogenase (cytochrome) activity"/>
    <property type="evidence" value="ECO:0007669"/>
    <property type="project" value="UniProtKB-EC"/>
</dbReference>
<dbReference type="FunFam" id="3.30.70.2740:FF:000001">
    <property type="entry name" value="D-lactate dehydrogenase mitochondrial"/>
    <property type="match status" value="1"/>
</dbReference>
<keyword evidence="12" id="KW-1133">Transmembrane helix</keyword>
<evidence type="ECO:0000256" key="5">
    <source>
        <dbReference type="ARBA" id="ARBA00022827"/>
    </source>
</evidence>
<comment type="caution">
    <text evidence="14">The sequence shown here is derived from an EMBL/GenBank/DDBJ whole genome shotgun (WGS) entry which is preliminary data.</text>
</comment>
<comment type="catalytic activity">
    <reaction evidence="10">
        <text>(R)-lactate + 2 Fe(III)-[cytochrome c] = 2 Fe(II)-[cytochrome c] + pyruvate + 2 H(+)</text>
        <dbReference type="Rhea" id="RHEA:13521"/>
        <dbReference type="Rhea" id="RHEA-COMP:10350"/>
        <dbReference type="Rhea" id="RHEA-COMP:14399"/>
        <dbReference type="ChEBI" id="CHEBI:15361"/>
        <dbReference type="ChEBI" id="CHEBI:15378"/>
        <dbReference type="ChEBI" id="CHEBI:16004"/>
        <dbReference type="ChEBI" id="CHEBI:29033"/>
        <dbReference type="ChEBI" id="CHEBI:29034"/>
        <dbReference type="EC" id="1.1.2.4"/>
    </reaction>
</comment>
<organism evidence="14 15">
    <name type="scientific">Apiotrichum porosum</name>
    <dbReference type="NCBI Taxonomy" id="105984"/>
    <lineage>
        <taxon>Eukaryota</taxon>
        <taxon>Fungi</taxon>
        <taxon>Dikarya</taxon>
        <taxon>Basidiomycota</taxon>
        <taxon>Agaricomycotina</taxon>
        <taxon>Tremellomycetes</taxon>
        <taxon>Trichosporonales</taxon>
        <taxon>Trichosporonaceae</taxon>
        <taxon>Apiotrichum</taxon>
    </lineage>
</organism>
<dbReference type="Gene3D" id="1.10.45.10">
    <property type="entry name" value="Vanillyl-alcohol Oxidase, Chain A, domain 4"/>
    <property type="match status" value="1"/>
</dbReference>
<evidence type="ECO:0000256" key="10">
    <source>
        <dbReference type="ARBA" id="ARBA00051436"/>
    </source>
</evidence>
<dbReference type="EC" id="1.1.2.4" evidence="9"/>
<evidence type="ECO:0000256" key="7">
    <source>
        <dbReference type="ARBA" id="ARBA00023002"/>
    </source>
</evidence>